<dbReference type="InterPro" id="IPR013709">
    <property type="entry name" value="2-isopropylmalate_synth_dimer"/>
</dbReference>
<evidence type="ECO:0000259" key="2">
    <source>
        <dbReference type="SMART" id="SM00917"/>
    </source>
</evidence>
<feature type="domain" description="2-isopropylmalate synthase LeuA allosteric (dimerisation)" evidence="2">
    <location>
        <begin position="1"/>
        <end position="160"/>
    </location>
</feature>
<dbReference type="SMART" id="SM00917">
    <property type="entry name" value="LeuA_dimer"/>
    <property type="match status" value="1"/>
</dbReference>
<dbReference type="GO" id="GO:0003852">
    <property type="term" value="F:2-isopropylmalate synthase activity"/>
    <property type="evidence" value="ECO:0007669"/>
    <property type="project" value="InterPro"/>
</dbReference>
<accession>A0A2S2BWI2</accession>
<protein>
    <submittedName>
        <fullName evidence="3">2-isopropylmalate synthase</fullName>
    </submittedName>
</protein>
<keyword evidence="4" id="KW-1185">Reference proteome</keyword>
<dbReference type="KEGG" id="roz:CBI38_16975"/>
<evidence type="ECO:0000313" key="4">
    <source>
        <dbReference type="Proteomes" id="UP000245711"/>
    </source>
</evidence>
<sequence>MSTSTSFAATCRTSSSAADPFATRHGKPLPREFADEAAGMSWTAFESLYAPMSGPFRLGRWSEKKAAPGLWVFEATLGIGESICTMSALAPGPVSAMTSMLYDAGCSIEILAFHQHRIGHRTATFLRCEAGGVRLWTMGIGESDTESALRAMISGANRVHSA</sequence>
<proteinExistence type="predicted"/>
<gene>
    <name evidence="3" type="ORF">CBI38_16975</name>
</gene>
<organism evidence="3 4">
    <name type="scientific">Rhodococcus oxybenzonivorans</name>
    <dbReference type="NCBI Taxonomy" id="1990687"/>
    <lineage>
        <taxon>Bacteria</taxon>
        <taxon>Bacillati</taxon>
        <taxon>Actinomycetota</taxon>
        <taxon>Actinomycetes</taxon>
        <taxon>Mycobacteriales</taxon>
        <taxon>Nocardiaceae</taxon>
        <taxon>Rhodococcus</taxon>
    </lineage>
</organism>
<dbReference type="AlphaFoldDB" id="A0A2S2BWI2"/>
<reference evidence="3 4" key="1">
    <citation type="submission" date="2017-05" db="EMBL/GenBank/DDBJ databases">
        <title>Isolation of Rhodococcus sp. S2-17 biodegrading of BP-3.</title>
        <authorList>
            <person name="Lee Y."/>
            <person name="Kim K.H."/>
            <person name="Chun B.H."/>
            <person name="Jung H.S."/>
            <person name="Jeon C.O."/>
        </authorList>
    </citation>
    <scope>NUCLEOTIDE SEQUENCE [LARGE SCALE GENOMIC DNA]</scope>
    <source>
        <strain evidence="3 4">S2-17</strain>
    </source>
</reference>
<dbReference type="Gene3D" id="3.30.160.270">
    <property type="match status" value="1"/>
</dbReference>
<dbReference type="Proteomes" id="UP000245711">
    <property type="component" value="Chromosome"/>
</dbReference>
<dbReference type="InterPro" id="IPR036230">
    <property type="entry name" value="LeuA_allosteric_dom_sf"/>
</dbReference>
<evidence type="ECO:0000256" key="1">
    <source>
        <dbReference type="ARBA" id="ARBA00022679"/>
    </source>
</evidence>
<dbReference type="OrthoDB" id="4773719at2"/>
<evidence type="ECO:0000313" key="3">
    <source>
        <dbReference type="EMBL" id="AWK72990.1"/>
    </source>
</evidence>
<dbReference type="EMBL" id="CP021354">
    <property type="protein sequence ID" value="AWK72990.1"/>
    <property type="molecule type" value="Genomic_DNA"/>
</dbReference>
<dbReference type="GO" id="GO:0009098">
    <property type="term" value="P:L-leucine biosynthetic process"/>
    <property type="evidence" value="ECO:0007669"/>
    <property type="project" value="InterPro"/>
</dbReference>
<name>A0A2S2BWI2_9NOCA</name>
<dbReference type="SUPFAM" id="SSF110921">
    <property type="entry name" value="2-isopropylmalate synthase LeuA, allosteric (dimerisation) domain"/>
    <property type="match status" value="1"/>
</dbReference>
<keyword evidence="1" id="KW-0808">Transferase</keyword>
<dbReference type="RefSeq" id="WP_109330594.1">
    <property type="nucleotide sequence ID" value="NZ_CP021354.1"/>
</dbReference>